<dbReference type="Gene3D" id="1.10.3720.10">
    <property type="entry name" value="MetI-like"/>
    <property type="match status" value="1"/>
</dbReference>
<protein>
    <submittedName>
        <fullName evidence="11">ABC transporter permease</fullName>
    </submittedName>
</protein>
<keyword evidence="7 8" id="KW-0472">Membrane</keyword>
<dbReference type="InterPro" id="IPR000515">
    <property type="entry name" value="MetI-like"/>
</dbReference>
<dbReference type="Proteomes" id="UP000309133">
    <property type="component" value="Unassembled WGS sequence"/>
</dbReference>
<feature type="transmembrane region" description="Helical" evidence="8">
    <location>
        <begin position="225"/>
        <end position="246"/>
    </location>
</feature>
<reference evidence="11 12" key="1">
    <citation type="submission" date="2019-04" db="EMBL/GenBank/DDBJ databases">
        <authorList>
            <person name="Jiang L."/>
        </authorList>
    </citation>
    <scope>NUCLEOTIDE SEQUENCE [LARGE SCALE GENOMIC DNA]</scope>
    <source>
        <strain evidence="11 12">YIM 131853</strain>
    </source>
</reference>
<dbReference type="GO" id="GO:0055085">
    <property type="term" value="P:transmembrane transport"/>
    <property type="evidence" value="ECO:0007669"/>
    <property type="project" value="InterPro"/>
</dbReference>
<evidence type="ECO:0000256" key="8">
    <source>
        <dbReference type="RuleBase" id="RU363032"/>
    </source>
</evidence>
<dbReference type="CDD" id="cd06261">
    <property type="entry name" value="TM_PBP2"/>
    <property type="match status" value="1"/>
</dbReference>
<dbReference type="EMBL" id="SSSM01000001">
    <property type="protein sequence ID" value="THG33121.1"/>
    <property type="molecule type" value="Genomic_DNA"/>
</dbReference>
<feature type="transmembrane region" description="Helical" evidence="8">
    <location>
        <begin position="94"/>
        <end position="114"/>
    </location>
</feature>
<keyword evidence="4" id="KW-1003">Cell membrane</keyword>
<feature type="transmembrane region" description="Helical" evidence="8">
    <location>
        <begin position="266"/>
        <end position="288"/>
    </location>
</feature>
<evidence type="ECO:0000256" key="9">
    <source>
        <dbReference type="SAM" id="MobiDB-lite"/>
    </source>
</evidence>
<feature type="transmembrane region" description="Helical" evidence="8">
    <location>
        <begin position="121"/>
        <end position="139"/>
    </location>
</feature>
<organism evidence="11 12">
    <name type="scientific">Naasia lichenicola</name>
    <dbReference type="NCBI Taxonomy" id="2565933"/>
    <lineage>
        <taxon>Bacteria</taxon>
        <taxon>Bacillati</taxon>
        <taxon>Actinomycetota</taxon>
        <taxon>Actinomycetes</taxon>
        <taxon>Micrococcales</taxon>
        <taxon>Microbacteriaceae</taxon>
        <taxon>Naasia</taxon>
    </lineage>
</organism>
<comment type="similarity">
    <text evidence="2">Belongs to the binding-protein-dependent transport system permease family. CysTW subfamily.</text>
</comment>
<dbReference type="InterPro" id="IPR051789">
    <property type="entry name" value="Bact_Polyamine_Transport"/>
</dbReference>
<keyword evidence="3 8" id="KW-0813">Transport</keyword>
<evidence type="ECO:0000256" key="4">
    <source>
        <dbReference type="ARBA" id="ARBA00022475"/>
    </source>
</evidence>
<feature type="transmembrane region" description="Helical" evidence="8">
    <location>
        <begin position="159"/>
        <end position="183"/>
    </location>
</feature>
<proteinExistence type="inferred from homology"/>
<dbReference type="PROSITE" id="PS50928">
    <property type="entry name" value="ABC_TM1"/>
    <property type="match status" value="1"/>
</dbReference>
<dbReference type="SUPFAM" id="SSF161098">
    <property type="entry name" value="MetI-like"/>
    <property type="match status" value="1"/>
</dbReference>
<evidence type="ECO:0000256" key="7">
    <source>
        <dbReference type="ARBA" id="ARBA00023136"/>
    </source>
</evidence>
<accession>A0A4S4FS51</accession>
<evidence type="ECO:0000259" key="10">
    <source>
        <dbReference type="PROSITE" id="PS50928"/>
    </source>
</evidence>
<evidence type="ECO:0000313" key="12">
    <source>
        <dbReference type="Proteomes" id="UP000309133"/>
    </source>
</evidence>
<sequence>MTATIDAPATATAVTGTETEPKGHRRKVDVGTLLLTIWGVLGFLFLFFPVLVIIAYSFNTGRILQAWDGFGFSSYAAALSNPAIISGVQVSLYVAFWSAVVSAVLGSLAGVALARSPKAKWVGVLTGLLALTLVTPEIVNAVSLLPWFVTLGTDWGLSAFNLGLVRLIIAHTLFSCAVVTFIVRARMAGLSVSLEEAAADLGAPPIRRFLDITFPLMRPAVISGALLSFTLSLDNTVLSSFVSVAGSTPWPVFVFSSLRSSLRPEIAAMSTLMLLLTLVALGLVAFVLSRASKKTGEGPSLASTLAGG</sequence>
<evidence type="ECO:0000256" key="6">
    <source>
        <dbReference type="ARBA" id="ARBA00022989"/>
    </source>
</evidence>
<dbReference type="OrthoDB" id="9810794at2"/>
<feature type="compositionally biased region" description="Low complexity" evidence="9">
    <location>
        <begin position="1"/>
        <end position="18"/>
    </location>
</feature>
<feature type="domain" description="ABC transmembrane type-1" evidence="10">
    <location>
        <begin position="88"/>
        <end position="285"/>
    </location>
</feature>
<dbReference type="InterPro" id="IPR035906">
    <property type="entry name" value="MetI-like_sf"/>
</dbReference>
<keyword evidence="5 8" id="KW-0812">Transmembrane</keyword>
<evidence type="ECO:0000256" key="5">
    <source>
        <dbReference type="ARBA" id="ARBA00022692"/>
    </source>
</evidence>
<dbReference type="PANTHER" id="PTHR43848:SF2">
    <property type="entry name" value="PUTRESCINE TRANSPORT SYSTEM PERMEASE PROTEIN POTI"/>
    <property type="match status" value="1"/>
</dbReference>
<dbReference type="PANTHER" id="PTHR43848">
    <property type="entry name" value="PUTRESCINE TRANSPORT SYSTEM PERMEASE PROTEIN POTI"/>
    <property type="match status" value="1"/>
</dbReference>
<comment type="subcellular location">
    <subcellularLocation>
        <location evidence="1 8">Cell membrane</location>
        <topology evidence="1 8">Multi-pass membrane protein</topology>
    </subcellularLocation>
</comment>
<dbReference type="RefSeq" id="WP_136425902.1">
    <property type="nucleotide sequence ID" value="NZ_SSSM01000001.1"/>
</dbReference>
<feature type="transmembrane region" description="Helical" evidence="8">
    <location>
        <begin position="35"/>
        <end position="58"/>
    </location>
</feature>
<evidence type="ECO:0000313" key="11">
    <source>
        <dbReference type="EMBL" id="THG33121.1"/>
    </source>
</evidence>
<keyword evidence="12" id="KW-1185">Reference proteome</keyword>
<evidence type="ECO:0000256" key="2">
    <source>
        <dbReference type="ARBA" id="ARBA00007069"/>
    </source>
</evidence>
<dbReference type="Pfam" id="PF00528">
    <property type="entry name" value="BPD_transp_1"/>
    <property type="match status" value="1"/>
</dbReference>
<keyword evidence="6 8" id="KW-1133">Transmembrane helix</keyword>
<name>A0A4S4FS51_9MICO</name>
<comment type="caution">
    <text evidence="11">The sequence shown here is derived from an EMBL/GenBank/DDBJ whole genome shotgun (WGS) entry which is preliminary data.</text>
</comment>
<dbReference type="GO" id="GO:0005886">
    <property type="term" value="C:plasma membrane"/>
    <property type="evidence" value="ECO:0007669"/>
    <property type="project" value="UniProtKB-SubCell"/>
</dbReference>
<feature type="region of interest" description="Disordered" evidence="9">
    <location>
        <begin position="1"/>
        <end position="23"/>
    </location>
</feature>
<evidence type="ECO:0000256" key="1">
    <source>
        <dbReference type="ARBA" id="ARBA00004651"/>
    </source>
</evidence>
<dbReference type="AlphaFoldDB" id="A0A4S4FS51"/>
<gene>
    <name evidence="11" type="ORF">E6C64_01805</name>
</gene>
<evidence type="ECO:0000256" key="3">
    <source>
        <dbReference type="ARBA" id="ARBA00022448"/>
    </source>
</evidence>